<evidence type="ECO:0000313" key="2">
    <source>
        <dbReference type="Proteomes" id="UP000177798"/>
    </source>
</evidence>
<dbReference type="VEuPathDB" id="FungiDB:sscle_15g103720"/>
<reference evidence="2" key="1">
    <citation type="journal article" date="2017" name="Genome Biol. Evol.">
        <title>The complete genome sequence of the phytopathogenic fungus Sclerotinia sclerotiorum reveals insights into the genome architecture of broad host range pathogens.</title>
        <authorList>
            <person name="Derbyshire M."/>
            <person name="Denton-Giles M."/>
            <person name="Hegedus D."/>
            <person name="Seifbarghy S."/>
            <person name="Rollins J."/>
            <person name="van Kan J."/>
            <person name="Seidl M.F."/>
            <person name="Faino L."/>
            <person name="Mbengue M."/>
            <person name="Navaud O."/>
            <person name="Raffaele S."/>
            <person name="Hammond-Kosack K."/>
            <person name="Heard S."/>
            <person name="Oliver R."/>
        </authorList>
    </citation>
    <scope>NUCLEOTIDE SEQUENCE [LARGE SCALE GENOMIC DNA]</scope>
    <source>
        <strain evidence="2">ATCC 18683 / 1980 / Ss-1</strain>
    </source>
</reference>
<accession>A0A1D9QLB2</accession>
<protein>
    <submittedName>
        <fullName evidence="1">Uncharacterized protein</fullName>
    </submittedName>
</protein>
<name>A0A1D9QLB2_SCLS1</name>
<dbReference type="Proteomes" id="UP000177798">
    <property type="component" value="Chromosome 15"/>
</dbReference>
<organism evidence="1 2">
    <name type="scientific">Sclerotinia sclerotiorum (strain ATCC 18683 / 1980 / Ss-1)</name>
    <name type="common">White mold</name>
    <name type="synonym">Whetzelinia sclerotiorum</name>
    <dbReference type="NCBI Taxonomy" id="665079"/>
    <lineage>
        <taxon>Eukaryota</taxon>
        <taxon>Fungi</taxon>
        <taxon>Dikarya</taxon>
        <taxon>Ascomycota</taxon>
        <taxon>Pezizomycotina</taxon>
        <taxon>Leotiomycetes</taxon>
        <taxon>Helotiales</taxon>
        <taxon>Sclerotiniaceae</taxon>
        <taxon>Sclerotinia</taxon>
    </lineage>
</organism>
<sequence length="92" mass="10373">MPAIVAYAKLLLTPLRGLYALRYGQQKWPLASVLISNFPRYDIVTDRNNRKTTKLQVDVLAKQESGMGFLGRVCGFQIKGEKPNKTLFNSTL</sequence>
<dbReference type="EMBL" id="CP017828">
    <property type="protein sequence ID" value="APA15602.1"/>
    <property type="molecule type" value="Genomic_DNA"/>
</dbReference>
<dbReference type="RefSeq" id="XP_001589871.1">
    <property type="nucleotide sequence ID" value="XM_001589821.1"/>
</dbReference>
<gene>
    <name evidence="1" type="ORF">sscle_15g103720</name>
</gene>
<evidence type="ECO:0000313" key="1">
    <source>
        <dbReference type="EMBL" id="APA15602.1"/>
    </source>
</evidence>
<dbReference type="KEGG" id="ssl:SS1G_09593"/>
<proteinExistence type="predicted"/>
<dbReference type="AlphaFoldDB" id="A0A1D9QLB2"/>